<feature type="transmembrane region" description="Helical" evidence="2">
    <location>
        <begin position="92"/>
        <end position="110"/>
    </location>
</feature>
<keyword evidence="5" id="KW-1185">Reference proteome</keyword>
<feature type="transmembrane region" description="Helical" evidence="2">
    <location>
        <begin position="44"/>
        <end position="72"/>
    </location>
</feature>
<gene>
    <name evidence="4" type="ORF">SAMN05421811_104555</name>
</gene>
<dbReference type="Pfam" id="PF07228">
    <property type="entry name" value="SpoIIE"/>
    <property type="match status" value="1"/>
</dbReference>
<proteinExistence type="predicted"/>
<dbReference type="FunFam" id="3.60.40.10:FF:000058">
    <property type="entry name" value="Stage II sporulation protein E"/>
    <property type="match status" value="1"/>
</dbReference>
<dbReference type="InterPro" id="IPR001932">
    <property type="entry name" value="PPM-type_phosphatase-like_dom"/>
</dbReference>
<dbReference type="GO" id="GO:0016791">
    <property type="term" value="F:phosphatase activity"/>
    <property type="evidence" value="ECO:0007669"/>
    <property type="project" value="TreeGrafter"/>
</dbReference>
<keyword evidence="2" id="KW-0472">Membrane</keyword>
<dbReference type="PANTHER" id="PTHR43156">
    <property type="entry name" value="STAGE II SPORULATION PROTEIN E-RELATED"/>
    <property type="match status" value="1"/>
</dbReference>
<dbReference type="SMART" id="SM00331">
    <property type="entry name" value="PP2C_SIG"/>
    <property type="match status" value="1"/>
</dbReference>
<evidence type="ECO:0000259" key="3">
    <source>
        <dbReference type="SMART" id="SM00331"/>
    </source>
</evidence>
<sequence>MGFRGNPHPWGRPSLRDHALAVIPLAMIVIITAADLLSPSTVRFGALLVAAPAITASFAGAWFTGLIGLLAVGAEMIIGFHHHLMGTGNERAELIAMILVSAFVVLFCLVRDRERRVLVQVRSVAEAAQRALLRPLPESLGSLRLASVYLAAAAEARIGGDLYAAVRTEGATRLIIGDARGKGLPAISDAAALVGAFREAARRGLSLPELAADLEDSAGFNPYESAGTWQADDESFVTAITLDIADDEPVLTMVNCGHPPPLLVHAGKVTPLECERPAPPLGLGHLGDEGYSVCSFRFEEGDLLLLYTDGVTEARDTAGVFYPLADRIAAWTKEFPDGLLKRVCADLTVYTRGRLGDDAAMIAIRRLPLPAAPEPPGASSVTDLEPVGAANRLVRPASMATRWRH</sequence>
<dbReference type="STRING" id="568860.SAMN05421811_104555"/>
<keyword evidence="2" id="KW-0812">Transmembrane</keyword>
<dbReference type="PANTHER" id="PTHR43156:SF2">
    <property type="entry name" value="STAGE II SPORULATION PROTEIN E"/>
    <property type="match status" value="1"/>
</dbReference>
<feature type="domain" description="PPM-type phosphatase" evidence="3">
    <location>
        <begin position="143"/>
        <end position="366"/>
    </location>
</feature>
<dbReference type="InterPro" id="IPR036457">
    <property type="entry name" value="PPM-type-like_dom_sf"/>
</dbReference>
<keyword evidence="1" id="KW-0378">Hydrolase</keyword>
<dbReference type="Gene3D" id="3.60.40.10">
    <property type="entry name" value="PPM-type phosphatase domain"/>
    <property type="match status" value="1"/>
</dbReference>
<dbReference type="EMBL" id="FOHX01000004">
    <property type="protein sequence ID" value="SET88703.1"/>
    <property type="molecule type" value="Genomic_DNA"/>
</dbReference>
<evidence type="ECO:0000256" key="2">
    <source>
        <dbReference type="SAM" id="Phobius"/>
    </source>
</evidence>
<evidence type="ECO:0000313" key="4">
    <source>
        <dbReference type="EMBL" id="SET88703.1"/>
    </source>
</evidence>
<dbReference type="InterPro" id="IPR052016">
    <property type="entry name" value="Bact_Sigma-Reg"/>
</dbReference>
<keyword evidence="2" id="KW-1133">Transmembrane helix</keyword>
<feature type="transmembrane region" description="Helical" evidence="2">
    <location>
        <begin position="20"/>
        <end position="37"/>
    </location>
</feature>
<organism evidence="4 5">
    <name type="scientific">Nonomuraea wenchangensis</name>
    <dbReference type="NCBI Taxonomy" id="568860"/>
    <lineage>
        <taxon>Bacteria</taxon>
        <taxon>Bacillati</taxon>
        <taxon>Actinomycetota</taxon>
        <taxon>Actinomycetes</taxon>
        <taxon>Streptosporangiales</taxon>
        <taxon>Streptosporangiaceae</taxon>
        <taxon>Nonomuraea</taxon>
    </lineage>
</organism>
<accession>A0A1I0HXT6</accession>
<evidence type="ECO:0000313" key="5">
    <source>
        <dbReference type="Proteomes" id="UP000199361"/>
    </source>
</evidence>
<evidence type="ECO:0000256" key="1">
    <source>
        <dbReference type="ARBA" id="ARBA00022801"/>
    </source>
</evidence>
<reference evidence="4 5" key="1">
    <citation type="submission" date="2016-10" db="EMBL/GenBank/DDBJ databases">
        <authorList>
            <person name="de Groot N.N."/>
        </authorList>
    </citation>
    <scope>NUCLEOTIDE SEQUENCE [LARGE SCALE GENOMIC DNA]</scope>
    <source>
        <strain evidence="4 5">CGMCC 4.5598</strain>
    </source>
</reference>
<dbReference type="AlphaFoldDB" id="A0A1I0HXT6"/>
<dbReference type="Proteomes" id="UP000199361">
    <property type="component" value="Unassembled WGS sequence"/>
</dbReference>
<dbReference type="SUPFAM" id="SSF81606">
    <property type="entry name" value="PP2C-like"/>
    <property type="match status" value="1"/>
</dbReference>
<name>A0A1I0HXT6_9ACTN</name>
<protein>
    <submittedName>
        <fullName evidence="4">Serine phosphatase RsbU, regulator of sigma subunit</fullName>
    </submittedName>
</protein>